<sequence>MATSTQHFEADGDAVMHSVNQPVFEFIKAPRMDDWSHDALVKWNQARVQYDDTVRQRCLESRKRPEVAMTPVKSTIDRKLLEVVC</sequence>
<dbReference type="AlphaFoldDB" id="A0AAD9LCC1"/>
<accession>A0AAD9LCC1</accession>
<organism evidence="1 2">
    <name type="scientific">Phytophthora citrophthora</name>
    <dbReference type="NCBI Taxonomy" id="4793"/>
    <lineage>
        <taxon>Eukaryota</taxon>
        <taxon>Sar</taxon>
        <taxon>Stramenopiles</taxon>
        <taxon>Oomycota</taxon>
        <taxon>Peronosporomycetes</taxon>
        <taxon>Peronosporales</taxon>
        <taxon>Peronosporaceae</taxon>
        <taxon>Phytophthora</taxon>
    </lineage>
</organism>
<proteinExistence type="predicted"/>
<name>A0AAD9LCC1_9STRA</name>
<reference evidence="1" key="1">
    <citation type="submission" date="2023-08" db="EMBL/GenBank/DDBJ databases">
        <title>Reference Genome Resource for the Citrus Pathogen Phytophthora citrophthora.</title>
        <authorList>
            <person name="Moller H."/>
            <person name="Coetzee B."/>
            <person name="Rose L.J."/>
            <person name="Van Niekerk J.M."/>
        </authorList>
    </citation>
    <scope>NUCLEOTIDE SEQUENCE</scope>
    <source>
        <strain evidence="1">STE-U-9442</strain>
    </source>
</reference>
<keyword evidence="2" id="KW-1185">Reference proteome</keyword>
<comment type="caution">
    <text evidence="1">The sequence shown here is derived from an EMBL/GenBank/DDBJ whole genome shotgun (WGS) entry which is preliminary data.</text>
</comment>
<evidence type="ECO:0000313" key="1">
    <source>
        <dbReference type="EMBL" id="KAK1930337.1"/>
    </source>
</evidence>
<protein>
    <submittedName>
        <fullName evidence="1">Uncharacterized protein</fullName>
    </submittedName>
</protein>
<evidence type="ECO:0000313" key="2">
    <source>
        <dbReference type="Proteomes" id="UP001259832"/>
    </source>
</evidence>
<dbReference type="EMBL" id="JASMQC010000039">
    <property type="protein sequence ID" value="KAK1930337.1"/>
    <property type="molecule type" value="Genomic_DNA"/>
</dbReference>
<gene>
    <name evidence="1" type="ORF">P3T76_014008</name>
</gene>
<dbReference type="Proteomes" id="UP001259832">
    <property type="component" value="Unassembled WGS sequence"/>
</dbReference>